<protein>
    <recommendedName>
        <fullName evidence="5">Peroxidase</fullName>
    </recommendedName>
</protein>
<keyword evidence="1" id="KW-0560">Oxidoreductase</keyword>
<reference evidence="3" key="2">
    <citation type="submission" date="2023-05" db="EMBL/GenBank/DDBJ databases">
        <authorList>
            <person name="Fouks B."/>
        </authorList>
    </citation>
    <scope>NUCLEOTIDE SEQUENCE</scope>
    <source>
        <strain evidence="3">Stay&amp;Tobe</strain>
        <tissue evidence="3">Testes</tissue>
    </source>
</reference>
<dbReference type="PANTHER" id="PTHR11475:SF109">
    <property type="entry name" value="CHORION PEROXIDASE-LIKE PROTEIN"/>
    <property type="match status" value="1"/>
</dbReference>
<dbReference type="EMBL" id="JASPKZ010009830">
    <property type="protein sequence ID" value="KAJ9575553.1"/>
    <property type="molecule type" value="Genomic_DNA"/>
</dbReference>
<comment type="caution">
    <text evidence="3">The sequence shown here is derived from an EMBL/GenBank/DDBJ whole genome shotgun (WGS) entry which is preliminary data.</text>
</comment>
<keyword evidence="1" id="KW-0575">Peroxidase</keyword>
<dbReference type="InterPro" id="IPR037120">
    <property type="entry name" value="Haem_peroxidase_sf_animal"/>
</dbReference>
<dbReference type="GO" id="GO:0020037">
    <property type="term" value="F:heme binding"/>
    <property type="evidence" value="ECO:0007669"/>
    <property type="project" value="InterPro"/>
</dbReference>
<organism evidence="3 4">
    <name type="scientific">Diploptera punctata</name>
    <name type="common">Pacific beetle cockroach</name>
    <dbReference type="NCBI Taxonomy" id="6984"/>
    <lineage>
        <taxon>Eukaryota</taxon>
        <taxon>Metazoa</taxon>
        <taxon>Ecdysozoa</taxon>
        <taxon>Arthropoda</taxon>
        <taxon>Hexapoda</taxon>
        <taxon>Insecta</taxon>
        <taxon>Pterygota</taxon>
        <taxon>Neoptera</taxon>
        <taxon>Polyneoptera</taxon>
        <taxon>Dictyoptera</taxon>
        <taxon>Blattodea</taxon>
        <taxon>Blaberoidea</taxon>
        <taxon>Blaberidae</taxon>
        <taxon>Diplopterinae</taxon>
        <taxon>Diploptera</taxon>
    </lineage>
</organism>
<evidence type="ECO:0000313" key="3">
    <source>
        <dbReference type="EMBL" id="KAJ9575553.1"/>
    </source>
</evidence>
<dbReference type="SUPFAM" id="SSF48113">
    <property type="entry name" value="Heme-dependent peroxidases"/>
    <property type="match status" value="1"/>
</dbReference>
<feature type="region of interest" description="Disordered" evidence="2">
    <location>
        <begin position="496"/>
        <end position="524"/>
    </location>
</feature>
<feature type="compositionally biased region" description="Basic and acidic residues" evidence="2">
    <location>
        <begin position="497"/>
        <end position="514"/>
    </location>
</feature>
<dbReference type="AlphaFoldDB" id="A0AAD7Z7U5"/>
<dbReference type="InterPro" id="IPR019791">
    <property type="entry name" value="Haem_peroxidase_animal"/>
</dbReference>
<evidence type="ECO:0008006" key="5">
    <source>
        <dbReference type="Google" id="ProtNLM"/>
    </source>
</evidence>
<feature type="non-terminal residue" evidence="3">
    <location>
        <position position="1"/>
    </location>
</feature>
<dbReference type="InterPro" id="IPR010255">
    <property type="entry name" value="Haem_peroxidase_sf"/>
</dbReference>
<accession>A0AAD7Z7U5</accession>
<dbReference type="Gene3D" id="1.10.640.10">
    <property type="entry name" value="Haem peroxidase domain superfamily, animal type"/>
    <property type="match status" value="1"/>
</dbReference>
<dbReference type="GO" id="GO:0006979">
    <property type="term" value="P:response to oxidative stress"/>
    <property type="evidence" value="ECO:0007669"/>
    <property type="project" value="InterPro"/>
</dbReference>
<gene>
    <name evidence="3" type="ORF">L9F63_007582</name>
</gene>
<proteinExistence type="predicted"/>
<dbReference type="GO" id="GO:0004601">
    <property type="term" value="F:peroxidase activity"/>
    <property type="evidence" value="ECO:0007669"/>
    <property type="project" value="UniProtKB-KW"/>
</dbReference>
<dbReference type="PANTHER" id="PTHR11475">
    <property type="entry name" value="OXIDASE/PEROXIDASE"/>
    <property type="match status" value="1"/>
</dbReference>
<dbReference type="Proteomes" id="UP001233999">
    <property type="component" value="Unassembled WGS sequence"/>
</dbReference>
<evidence type="ECO:0000313" key="4">
    <source>
        <dbReference type="Proteomes" id="UP001233999"/>
    </source>
</evidence>
<dbReference type="PRINTS" id="PR00457">
    <property type="entry name" value="ANPEROXIDASE"/>
</dbReference>
<dbReference type="PROSITE" id="PS50292">
    <property type="entry name" value="PEROXIDASE_3"/>
    <property type="match status" value="1"/>
</dbReference>
<name>A0AAD7Z7U5_DIPPU</name>
<dbReference type="Pfam" id="PF03098">
    <property type="entry name" value="An_peroxidase"/>
    <property type="match status" value="1"/>
</dbReference>
<reference evidence="3" key="1">
    <citation type="journal article" date="2023" name="IScience">
        <title>Live-bearing cockroach genome reveals convergent evolutionary mechanisms linked to viviparity in insects and beyond.</title>
        <authorList>
            <person name="Fouks B."/>
            <person name="Harrison M.C."/>
            <person name="Mikhailova A.A."/>
            <person name="Marchal E."/>
            <person name="English S."/>
            <person name="Carruthers M."/>
            <person name="Jennings E.C."/>
            <person name="Chiamaka E.L."/>
            <person name="Frigard R.A."/>
            <person name="Pippel M."/>
            <person name="Attardo G.M."/>
            <person name="Benoit J.B."/>
            <person name="Bornberg-Bauer E."/>
            <person name="Tobe S.S."/>
        </authorList>
    </citation>
    <scope>NUCLEOTIDE SEQUENCE</scope>
    <source>
        <strain evidence="3">Stay&amp;Tobe</strain>
    </source>
</reference>
<keyword evidence="4" id="KW-1185">Reference proteome</keyword>
<evidence type="ECO:0000256" key="2">
    <source>
        <dbReference type="SAM" id="MobiDB-lite"/>
    </source>
</evidence>
<evidence type="ECO:0000256" key="1">
    <source>
        <dbReference type="ARBA" id="ARBA00022559"/>
    </source>
</evidence>
<sequence>VLLTMAILPEDLVSAAHKQNYDPPLTRSYVVEATEYGLQKMNELVNKNEIWMWLQKDNPARYVAAFNSQSFEAKRLAKFGYASLQATSKLMEHYTVFGLNAEELRSSASVIGGAMVHVGNEITLNHVFLRRNHEAVFVATLARYRTADGRCNNPAHPWWGASMMPLHRFLPPHYRDGLERIRMSVSGGPLPSARAVSSVVHSDKDVDLTSITHMVMQWGQFLDHDLTSSAQTRGFNGTVPKCCVDGGRDFQPLERTHPDCLPIAVPPDDWFYSQYGVRCMEFVRSMPTSRVGCSLGARDQINQVTSFIDGSTIYGSSEIEEDNLRMFRNGLLKYSRVQYRLPLLPAATYKADLCRGQAGHIKCFHAGDKRVNEQPGLIAFHTIWLRAHNKIATELSHINPHWRDEKLYQEARRIIGALLQHITFKEFLPIILVAAHAWSEKHLIEKEAKLLKQIEKPKELTVWEKIYIQKSEKKKLMNFEIPGENDLVSRFFSQPMEGEKDNSSRRQNNDRDVTEDGTETMFRN</sequence>